<dbReference type="AlphaFoldDB" id="A0AAW9C7N7"/>
<name>A0AAW9C7N7_KLUCR</name>
<reference evidence="2" key="1">
    <citation type="journal article" date="2023" name="J Glob Antimicrob Resist">
        <title>Emergence of NDM-1 and KPC-3 carbapenemases in Kluyvera cryocrescens: Investigating genetic heterogeneity and acquisition routes of blaNDM-1 in Enterobacterales species in Portugal.</title>
        <authorList>
            <person name="Loiodice M."/>
            <person name="Ribeiro M."/>
            <person name="Peixe L."/>
            <person name="Novais A."/>
        </authorList>
    </citation>
    <scope>NUCLEOTIDE SEQUENCE</scope>
    <source>
        <strain evidence="2">K629</strain>
    </source>
</reference>
<protein>
    <submittedName>
        <fullName evidence="2">Uncharacterized protein</fullName>
    </submittedName>
</protein>
<feature type="coiled-coil region" evidence="1">
    <location>
        <begin position="139"/>
        <end position="208"/>
    </location>
</feature>
<dbReference type="EMBL" id="JAUEQX010000009">
    <property type="protein sequence ID" value="MDW3777654.1"/>
    <property type="molecule type" value="Genomic_DNA"/>
</dbReference>
<proteinExistence type="predicted"/>
<gene>
    <name evidence="2" type="ORF">QWU01_12635</name>
</gene>
<sequence length="276" mass="31092">MSDSLKDYAASTFGTAIQRIKNPAFGAFSLSWCVFNWKQLLYLFLSNTSVLDKIEYISTHSDWKTVIGYPILSSIVICGYVPWANLIISKWQAKPLDNTDSINNLREAKMLQRSTRLQRLQAKRDITYKKVTTGEEKVIQDMKEEIIKSKDSMGELTAELTAKNEELIGVNKRLQLATKTIDAMEFELSKLNDKNKELATNNEKLINTISDLKFKVATTTPVTGNGWLGSPSQLNEIIPRAGDKWISGNVADAETASKLYQKANSFLNEPNKNKKD</sequence>
<organism evidence="2 3">
    <name type="scientific">Kluyvera cryocrescens</name>
    <name type="common">Kluyvera citrophila</name>
    <dbReference type="NCBI Taxonomy" id="580"/>
    <lineage>
        <taxon>Bacteria</taxon>
        <taxon>Pseudomonadati</taxon>
        <taxon>Pseudomonadota</taxon>
        <taxon>Gammaproteobacteria</taxon>
        <taxon>Enterobacterales</taxon>
        <taxon>Enterobacteriaceae</taxon>
        <taxon>Kluyvera</taxon>
    </lineage>
</organism>
<dbReference type="Proteomes" id="UP001276300">
    <property type="component" value="Unassembled WGS sequence"/>
</dbReference>
<dbReference type="RefSeq" id="WP_318242605.1">
    <property type="nucleotide sequence ID" value="NZ_JAUEQX010000009.1"/>
</dbReference>
<evidence type="ECO:0000313" key="3">
    <source>
        <dbReference type="Proteomes" id="UP001276300"/>
    </source>
</evidence>
<keyword evidence="1" id="KW-0175">Coiled coil</keyword>
<accession>A0AAW9C7N7</accession>
<evidence type="ECO:0000256" key="1">
    <source>
        <dbReference type="SAM" id="Coils"/>
    </source>
</evidence>
<evidence type="ECO:0000313" key="2">
    <source>
        <dbReference type="EMBL" id="MDW3777654.1"/>
    </source>
</evidence>
<comment type="caution">
    <text evidence="2">The sequence shown here is derived from an EMBL/GenBank/DDBJ whole genome shotgun (WGS) entry which is preliminary data.</text>
</comment>